<dbReference type="PROSITE" id="PS51257">
    <property type="entry name" value="PROKAR_LIPOPROTEIN"/>
    <property type="match status" value="1"/>
</dbReference>
<gene>
    <name evidence="1" type="ORF">ASU33_17620</name>
</gene>
<sequence>MKYYVGIVLGLIISCPLYSQTPNGVDREARLKAQQQRMDSLGRAFYLEPPHVLVSYYRNNKSVPWSTRMTFFVSQGGRRQDLQPVSGNAFLLPKLSADSLALGLEYAGRTISLLKLRASWLTHGGEVAFGTIDHFGKRQRQDEKAQLDDYYSPLTEIGIPFYNLIRDENISKLVKQTGRCSLIYQTYQPRVWGDPVVLTSYTVE</sequence>
<evidence type="ECO:0000313" key="1">
    <source>
        <dbReference type="EMBL" id="KUG09529.1"/>
    </source>
</evidence>
<comment type="caution">
    <text evidence="1">The sequence shown here is derived from an EMBL/GenBank/DDBJ whole genome shotgun (WGS) entry which is preliminary data.</text>
</comment>
<dbReference type="AlphaFoldDB" id="A0A9X0HP48"/>
<protein>
    <submittedName>
        <fullName evidence="1">Uncharacterized protein</fullName>
    </submittedName>
</protein>
<name>A0A9X0HP48_SOLP1</name>
<dbReference type="Proteomes" id="UP000054223">
    <property type="component" value="Unassembled WGS sequence"/>
</dbReference>
<organism evidence="1 2">
    <name type="scientific">Solirubrum puertoriconensis</name>
    <dbReference type="NCBI Taxonomy" id="1751427"/>
    <lineage>
        <taxon>Bacteria</taxon>
        <taxon>Pseudomonadati</taxon>
        <taxon>Bacteroidota</taxon>
        <taxon>Cytophagia</taxon>
        <taxon>Cytophagales</taxon>
    </lineage>
</organism>
<dbReference type="EMBL" id="LNAL01000003">
    <property type="protein sequence ID" value="KUG09529.1"/>
    <property type="molecule type" value="Genomic_DNA"/>
</dbReference>
<reference evidence="1 2" key="1">
    <citation type="submission" date="2015-11" db="EMBL/GenBank/DDBJ databases">
        <title>Solirubrum puertoriconensis gen. nov. an environmental bacteria isolated in Puerto Rico.</title>
        <authorList>
            <person name="Cuebas-Irizarry M.F."/>
            <person name="Montalvo-Rodriguez R."/>
        </authorList>
    </citation>
    <scope>NUCLEOTIDE SEQUENCE [LARGE SCALE GENOMIC DNA]</scope>
    <source>
        <strain evidence="1 2">MC1A</strain>
    </source>
</reference>
<evidence type="ECO:0000313" key="2">
    <source>
        <dbReference type="Proteomes" id="UP000054223"/>
    </source>
</evidence>
<accession>A0A9X0HP48</accession>
<proteinExistence type="predicted"/>
<keyword evidence="2" id="KW-1185">Reference proteome</keyword>